<keyword evidence="4" id="KW-1003">Cell membrane</keyword>
<protein>
    <recommendedName>
        <fullName evidence="3">histidine kinase</fullName>
        <ecNumber evidence="3">2.7.13.3</ecNumber>
    </recommendedName>
</protein>
<evidence type="ECO:0000256" key="10">
    <source>
        <dbReference type="ARBA" id="ARBA00022840"/>
    </source>
</evidence>
<dbReference type="CDD" id="cd00075">
    <property type="entry name" value="HATPase"/>
    <property type="match status" value="1"/>
</dbReference>
<dbReference type="CDD" id="cd06225">
    <property type="entry name" value="HAMP"/>
    <property type="match status" value="1"/>
</dbReference>
<organism evidence="17 18">
    <name type="scientific">Propionispira arboris</name>
    <dbReference type="NCBI Taxonomy" id="84035"/>
    <lineage>
        <taxon>Bacteria</taxon>
        <taxon>Bacillati</taxon>
        <taxon>Bacillota</taxon>
        <taxon>Negativicutes</taxon>
        <taxon>Selenomonadales</taxon>
        <taxon>Selenomonadaceae</taxon>
        <taxon>Propionispira</taxon>
    </lineage>
</organism>
<dbReference type="PROSITE" id="PS50109">
    <property type="entry name" value="HIS_KIN"/>
    <property type="match status" value="1"/>
</dbReference>
<keyword evidence="6" id="KW-0808">Transferase</keyword>
<evidence type="ECO:0000256" key="14">
    <source>
        <dbReference type="SAM" id="Phobius"/>
    </source>
</evidence>
<comment type="subcellular location">
    <subcellularLocation>
        <location evidence="2">Cell membrane</location>
        <topology evidence="2">Multi-pass membrane protein</topology>
    </subcellularLocation>
</comment>
<evidence type="ECO:0000259" key="16">
    <source>
        <dbReference type="PROSITE" id="PS50885"/>
    </source>
</evidence>
<keyword evidence="9 17" id="KW-0418">Kinase</keyword>
<evidence type="ECO:0000313" key="18">
    <source>
        <dbReference type="Proteomes" id="UP000199662"/>
    </source>
</evidence>
<evidence type="ECO:0000259" key="15">
    <source>
        <dbReference type="PROSITE" id="PS50109"/>
    </source>
</evidence>
<dbReference type="SUPFAM" id="SSF47384">
    <property type="entry name" value="Homodimeric domain of signal transducing histidine kinase"/>
    <property type="match status" value="1"/>
</dbReference>
<evidence type="ECO:0000256" key="12">
    <source>
        <dbReference type="ARBA" id="ARBA00023012"/>
    </source>
</evidence>
<dbReference type="InterPro" id="IPR036890">
    <property type="entry name" value="HATPase_C_sf"/>
</dbReference>
<evidence type="ECO:0000256" key="4">
    <source>
        <dbReference type="ARBA" id="ARBA00022475"/>
    </source>
</evidence>
<dbReference type="SMART" id="SM00388">
    <property type="entry name" value="HisKA"/>
    <property type="match status" value="1"/>
</dbReference>
<dbReference type="Gene3D" id="1.10.287.130">
    <property type="match status" value="1"/>
</dbReference>
<dbReference type="AlphaFoldDB" id="A0A1H7BAQ9"/>
<dbReference type="Pfam" id="PF02518">
    <property type="entry name" value="HATPase_c"/>
    <property type="match status" value="1"/>
</dbReference>
<evidence type="ECO:0000313" key="17">
    <source>
        <dbReference type="EMBL" id="SEJ73994.1"/>
    </source>
</evidence>
<dbReference type="Proteomes" id="UP000199662">
    <property type="component" value="Unassembled WGS sequence"/>
</dbReference>
<dbReference type="Pfam" id="PF00672">
    <property type="entry name" value="HAMP"/>
    <property type="match status" value="1"/>
</dbReference>
<keyword evidence="7 14" id="KW-0812">Transmembrane</keyword>
<feature type="transmembrane region" description="Helical" evidence="14">
    <location>
        <begin position="75"/>
        <end position="94"/>
    </location>
</feature>
<name>A0A1H7BAQ9_9FIRM</name>
<gene>
    <name evidence="17" type="ORF">SAMN05660742_11599</name>
</gene>
<feature type="domain" description="HAMP" evidence="16">
    <location>
        <begin position="95"/>
        <end position="147"/>
    </location>
</feature>
<dbReference type="InterPro" id="IPR036097">
    <property type="entry name" value="HisK_dim/P_sf"/>
</dbReference>
<accession>A0A1H7BAQ9</accession>
<keyword evidence="18" id="KW-1185">Reference proteome</keyword>
<dbReference type="SMART" id="SM00387">
    <property type="entry name" value="HATPase_c"/>
    <property type="match status" value="1"/>
</dbReference>
<keyword evidence="8" id="KW-0547">Nucleotide-binding</keyword>
<reference evidence="17 18" key="1">
    <citation type="submission" date="2016-10" db="EMBL/GenBank/DDBJ databases">
        <authorList>
            <person name="de Groot N.N."/>
        </authorList>
    </citation>
    <scope>NUCLEOTIDE SEQUENCE [LARGE SCALE GENOMIC DNA]</scope>
    <source>
        <strain evidence="17 18">DSM 2179</strain>
    </source>
</reference>
<dbReference type="PANTHER" id="PTHR45528:SF1">
    <property type="entry name" value="SENSOR HISTIDINE KINASE CPXA"/>
    <property type="match status" value="1"/>
</dbReference>
<dbReference type="Gene3D" id="3.30.565.10">
    <property type="entry name" value="Histidine kinase-like ATPase, C-terminal domain"/>
    <property type="match status" value="1"/>
</dbReference>
<dbReference type="PANTHER" id="PTHR45528">
    <property type="entry name" value="SENSOR HISTIDINE KINASE CPXA"/>
    <property type="match status" value="1"/>
</dbReference>
<proteinExistence type="predicted"/>
<dbReference type="Pfam" id="PF00512">
    <property type="entry name" value="HisKA"/>
    <property type="match status" value="1"/>
</dbReference>
<evidence type="ECO:0000256" key="9">
    <source>
        <dbReference type="ARBA" id="ARBA00022777"/>
    </source>
</evidence>
<dbReference type="FunFam" id="3.30.565.10:FF:000006">
    <property type="entry name" value="Sensor histidine kinase WalK"/>
    <property type="match status" value="1"/>
</dbReference>
<keyword evidence="13 14" id="KW-0472">Membrane</keyword>
<dbReference type="EMBL" id="FNZK01000015">
    <property type="protein sequence ID" value="SEJ73994.1"/>
    <property type="molecule type" value="Genomic_DNA"/>
</dbReference>
<evidence type="ECO:0000256" key="5">
    <source>
        <dbReference type="ARBA" id="ARBA00022553"/>
    </source>
</evidence>
<keyword evidence="5" id="KW-0597">Phosphoprotein</keyword>
<evidence type="ECO:0000256" key="3">
    <source>
        <dbReference type="ARBA" id="ARBA00012438"/>
    </source>
</evidence>
<dbReference type="Gene3D" id="6.10.340.10">
    <property type="match status" value="1"/>
</dbReference>
<keyword evidence="10" id="KW-0067">ATP-binding</keyword>
<dbReference type="STRING" id="84035.SAMN05660742_11599"/>
<dbReference type="EC" id="2.7.13.3" evidence="3"/>
<dbReference type="GO" id="GO:0005524">
    <property type="term" value="F:ATP binding"/>
    <property type="evidence" value="ECO:0007669"/>
    <property type="project" value="UniProtKB-KW"/>
</dbReference>
<evidence type="ECO:0000256" key="6">
    <source>
        <dbReference type="ARBA" id="ARBA00022679"/>
    </source>
</evidence>
<dbReference type="SMART" id="SM00304">
    <property type="entry name" value="HAMP"/>
    <property type="match status" value="1"/>
</dbReference>
<sequence>MYKTYMSITTKIAGLTFLLVLATIFILCYIGHSQITTLFHEYLRVKGAALANASIDFSTINGPEQDFLDGFRESFRMAAIAVSLVAIIAGYALARTITDPLCKLSKATERIAKGHLYQNVNVETNDEVGCLADSFNRMSKSLAKNDKVNKQLQANISHELKTPLAIIQGNLEGMLDGIIEPSDEQLRSLHEEAVHLNHLIKELHDLSLAEVYQLHLQKVPCNINQVVGRSLRVLKPLSDKKSIDLHADFAKNIPNLELDIERIHQVFYNILLNGIRYSPIGSQVQVKTQRRTMAGQRWVCISIKDNGPGINPEDLPHIFDHFYRGEKSRDRKSGGSGLGLAVAKHMAENHGGDIYVTSSLGVGTTFEVLLPLETIHATT</sequence>
<dbReference type="GO" id="GO:0000155">
    <property type="term" value="F:phosphorelay sensor kinase activity"/>
    <property type="evidence" value="ECO:0007669"/>
    <property type="project" value="InterPro"/>
</dbReference>
<feature type="transmembrane region" description="Helical" evidence="14">
    <location>
        <begin position="12"/>
        <end position="32"/>
    </location>
</feature>
<dbReference type="InterPro" id="IPR003660">
    <property type="entry name" value="HAMP_dom"/>
</dbReference>
<dbReference type="InterPro" id="IPR005467">
    <property type="entry name" value="His_kinase_dom"/>
</dbReference>
<dbReference type="SUPFAM" id="SSF55874">
    <property type="entry name" value="ATPase domain of HSP90 chaperone/DNA topoisomerase II/histidine kinase"/>
    <property type="match status" value="1"/>
</dbReference>
<dbReference type="RefSeq" id="WP_091833167.1">
    <property type="nucleotide sequence ID" value="NZ_FNZK01000015.1"/>
</dbReference>
<keyword evidence="12" id="KW-0902">Two-component regulatory system</keyword>
<dbReference type="SUPFAM" id="SSF158472">
    <property type="entry name" value="HAMP domain-like"/>
    <property type="match status" value="1"/>
</dbReference>
<dbReference type="InterPro" id="IPR004358">
    <property type="entry name" value="Sig_transdc_His_kin-like_C"/>
</dbReference>
<evidence type="ECO:0000256" key="8">
    <source>
        <dbReference type="ARBA" id="ARBA00022741"/>
    </source>
</evidence>
<comment type="catalytic activity">
    <reaction evidence="1">
        <text>ATP + protein L-histidine = ADP + protein N-phospho-L-histidine.</text>
        <dbReference type="EC" id="2.7.13.3"/>
    </reaction>
</comment>
<dbReference type="InterPro" id="IPR003661">
    <property type="entry name" value="HisK_dim/P_dom"/>
</dbReference>
<dbReference type="CDD" id="cd00082">
    <property type="entry name" value="HisKA"/>
    <property type="match status" value="1"/>
</dbReference>
<evidence type="ECO:0000256" key="2">
    <source>
        <dbReference type="ARBA" id="ARBA00004651"/>
    </source>
</evidence>
<keyword evidence="11 14" id="KW-1133">Transmembrane helix</keyword>
<dbReference type="InterPro" id="IPR003594">
    <property type="entry name" value="HATPase_dom"/>
</dbReference>
<dbReference type="GO" id="GO:0005886">
    <property type="term" value="C:plasma membrane"/>
    <property type="evidence" value="ECO:0007669"/>
    <property type="project" value="UniProtKB-SubCell"/>
</dbReference>
<feature type="domain" description="Histidine kinase" evidence="15">
    <location>
        <begin position="155"/>
        <end position="374"/>
    </location>
</feature>
<dbReference type="InterPro" id="IPR050398">
    <property type="entry name" value="HssS/ArlS-like"/>
</dbReference>
<evidence type="ECO:0000256" key="13">
    <source>
        <dbReference type="ARBA" id="ARBA00023136"/>
    </source>
</evidence>
<dbReference type="PROSITE" id="PS50885">
    <property type="entry name" value="HAMP"/>
    <property type="match status" value="1"/>
</dbReference>
<dbReference type="PRINTS" id="PR00344">
    <property type="entry name" value="BCTRLSENSOR"/>
</dbReference>
<evidence type="ECO:0000256" key="7">
    <source>
        <dbReference type="ARBA" id="ARBA00022692"/>
    </source>
</evidence>
<evidence type="ECO:0000256" key="1">
    <source>
        <dbReference type="ARBA" id="ARBA00000085"/>
    </source>
</evidence>
<evidence type="ECO:0000256" key="11">
    <source>
        <dbReference type="ARBA" id="ARBA00022989"/>
    </source>
</evidence>